<dbReference type="RefSeq" id="WP_200062880.1">
    <property type="nucleotide sequence ID" value="NZ_JAEHFW010000001.1"/>
</dbReference>
<dbReference type="Proteomes" id="UP000613193">
    <property type="component" value="Unassembled WGS sequence"/>
</dbReference>
<organism evidence="1 2">
    <name type="scientific">Mucilaginibacter segetis</name>
    <dbReference type="NCBI Taxonomy" id="2793071"/>
    <lineage>
        <taxon>Bacteria</taxon>
        <taxon>Pseudomonadati</taxon>
        <taxon>Bacteroidota</taxon>
        <taxon>Sphingobacteriia</taxon>
        <taxon>Sphingobacteriales</taxon>
        <taxon>Sphingobacteriaceae</taxon>
        <taxon>Mucilaginibacter</taxon>
    </lineage>
</organism>
<accession>A0A934PRN9</accession>
<reference evidence="1" key="1">
    <citation type="submission" date="2020-12" db="EMBL/GenBank/DDBJ databases">
        <title>Bacterial novel species Mucilaginibacter sp. SD-g isolated from soil.</title>
        <authorList>
            <person name="Jung H.-Y."/>
        </authorList>
    </citation>
    <scope>NUCLEOTIDE SEQUENCE</scope>
    <source>
        <strain evidence="1">SD-g</strain>
    </source>
</reference>
<sequence length="166" mass="19233">MKQQLAYSEILPNDVLEAKTELYKGYADMLLGYIFEVVKNQEMAEQYLADLFNELTFSDIQEMTMPEVNTYCRLQDIARRKLMSFFNSVDDCGQKLHTNNGTVIRKNRFIDLMDAQQQHVFCGIHYNGKSISVLAHELNTCEADIKKILKESFTIIRKNRNVAGLH</sequence>
<gene>
    <name evidence="1" type="ORF">I5M19_00230</name>
</gene>
<comment type="caution">
    <text evidence="1">The sequence shown here is derived from an EMBL/GenBank/DDBJ whole genome shotgun (WGS) entry which is preliminary data.</text>
</comment>
<dbReference type="EMBL" id="JAEHFW010000001">
    <property type="protein sequence ID" value="MBK0377713.1"/>
    <property type="molecule type" value="Genomic_DNA"/>
</dbReference>
<name>A0A934PRN9_9SPHI</name>
<protein>
    <submittedName>
        <fullName evidence="1">Uncharacterized protein</fullName>
    </submittedName>
</protein>
<evidence type="ECO:0000313" key="1">
    <source>
        <dbReference type="EMBL" id="MBK0377713.1"/>
    </source>
</evidence>
<proteinExistence type="predicted"/>
<dbReference type="AlphaFoldDB" id="A0A934PRN9"/>
<keyword evidence="2" id="KW-1185">Reference proteome</keyword>
<evidence type="ECO:0000313" key="2">
    <source>
        <dbReference type="Proteomes" id="UP000613193"/>
    </source>
</evidence>